<dbReference type="Pfam" id="PF07596">
    <property type="entry name" value="SBP_bac_10"/>
    <property type="match status" value="1"/>
</dbReference>
<gene>
    <name evidence="2" type="ORF">LOC71_09050</name>
</gene>
<dbReference type="SUPFAM" id="SSF54523">
    <property type="entry name" value="Pili subunits"/>
    <property type="match status" value="1"/>
</dbReference>
<evidence type="ECO:0000313" key="2">
    <source>
        <dbReference type="EMBL" id="MCC9642419.1"/>
    </source>
</evidence>
<dbReference type="InterPro" id="IPR045584">
    <property type="entry name" value="Pilin-like"/>
</dbReference>
<accession>A0ABS8NFU6</accession>
<dbReference type="PANTHER" id="PTHR30093">
    <property type="entry name" value="GENERAL SECRETION PATHWAY PROTEIN G"/>
    <property type="match status" value="1"/>
</dbReference>
<dbReference type="RefSeq" id="WP_230273227.1">
    <property type="nucleotide sequence ID" value="NZ_JAJKFW010000020.1"/>
</dbReference>
<evidence type="ECO:0000259" key="1">
    <source>
        <dbReference type="Pfam" id="PF07596"/>
    </source>
</evidence>
<sequence length="357" mass="38249">MVVTIAAILFGLLMPAVRTSSGAARRMGCSNNFKHLGLAMHNYHSSYNQLPAMQGGTGPQGNEMESNLRRLSGLVALLPFLEQAELWENITEASTIEGEFYPSMGPAPWVKSYSPWRTQVPSFQCPASPATAEPFGLTSYAFCVGDQVDRLNDDHESTRTVRGVFAGRFTTKFRDIKDGLSNTIAMAEIGNDLGDRYAIGQTLLGQSIDMFESPESCRVATDPDRPGFYSQESTLASVGRGGRWADGAAAISAVATILPPNSASCSVGLRLTDDAILSVGSFHQHGAHFLMCDGAVRFVTDTIDHGEGLPPVIRVAEDESSLSESTQFDSDAWLPVSPYGLWGALGTARSGEAEDAP</sequence>
<dbReference type="PANTHER" id="PTHR30093:SF2">
    <property type="entry name" value="TYPE II SECRETION SYSTEM PROTEIN H"/>
    <property type="match status" value="1"/>
</dbReference>
<keyword evidence="3" id="KW-1185">Reference proteome</keyword>
<comment type="caution">
    <text evidence="2">The sequence shown here is derived from an EMBL/GenBank/DDBJ whole genome shotgun (WGS) entry which is preliminary data.</text>
</comment>
<dbReference type="NCBIfam" id="TIGR04294">
    <property type="entry name" value="pre_pil_HX9DG"/>
    <property type="match status" value="1"/>
</dbReference>
<evidence type="ECO:0000313" key="3">
    <source>
        <dbReference type="Proteomes" id="UP001430306"/>
    </source>
</evidence>
<protein>
    <submittedName>
        <fullName evidence="2">DUF1559 domain-containing protein</fullName>
    </submittedName>
</protein>
<dbReference type="InterPro" id="IPR011453">
    <property type="entry name" value="DUF1559"/>
</dbReference>
<proteinExistence type="predicted"/>
<reference evidence="2" key="1">
    <citation type="submission" date="2021-11" db="EMBL/GenBank/DDBJ databases">
        <title>Genome sequence.</title>
        <authorList>
            <person name="Sun Q."/>
        </authorList>
    </citation>
    <scope>NUCLEOTIDE SEQUENCE</scope>
    <source>
        <strain evidence="2">JC740</strain>
    </source>
</reference>
<dbReference type="InterPro" id="IPR027558">
    <property type="entry name" value="Pre_pil_HX9DG_C"/>
</dbReference>
<dbReference type="EMBL" id="JAJKFW010000020">
    <property type="protein sequence ID" value="MCC9642419.1"/>
    <property type="molecule type" value="Genomic_DNA"/>
</dbReference>
<dbReference type="Proteomes" id="UP001430306">
    <property type="component" value="Unassembled WGS sequence"/>
</dbReference>
<feature type="domain" description="DUF1559" evidence="1">
    <location>
        <begin position="23"/>
        <end position="305"/>
    </location>
</feature>
<organism evidence="2 3">
    <name type="scientific">Rhodopirellula halodulae</name>
    <dbReference type="NCBI Taxonomy" id="2894198"/>
    <lineage>
        <taxon>Bacteria</taxon>
        <taxon>Pseudomonadati</taxon>
        <taxon>Planctomycetota</taxon>
        <taxon>Planctomycetia</taxon>
        <taxon>Pirellulales</taxon>
        <taxon>Pirellulaceae</taxon>
        <taxon>Rhodopirellula</taxon>
    </lineage>
</organism>
<name>A0ABS8NFU6_9BACT</name>